<gene>
    <name evidence="1" type="ORF">CASFOL_020906</name>
</gene>
<sequence length="77" mass="8989">MVQNLIERCLLLHMDQEQCVQALDEHANIQPLVTITVWKELMKENKHFFQSYFGSISSRSCTNKKKPVEINKPAKTE</sequence>
<dbReference type="Proteomes" id="UP001632038">
    <property type="component" value="Unassembled WGS sequence"/>
</dbReference>
<dbReference type="PANTHER" id="PTHR31871:SF5">
    <property type="entry name" value="TRANSMEMBRANE PROTEIN"/>
    <property type="match status" value="1"/>
</dbReference>
<protein>
    <recommendedName>
        <fullName evidence="3">Angiotensin-converting enzyme 2</fullName>
    </recommendedName>
</protein>
<reference evidence="2" key="1">
    <citation type="journal article" date="2024" name="IScience">
        <title>Strigolactones Initiate the Formation of Haustorium-like Structures in Castilleja.</title>
        <authorList>
            <person name="Buerger M."/>
            <person name="Peterson D."/>
            <person name="Chory J."/>
        </authorList>
    </citation>
    <scope>NUCLEOTIDE SEQUENCE [LARGE SCALE GENOMIC DNA]</scope>
</reference>
<evidence type="ECO:0000313" key="1">
    <source>
        <dbReference type="EMBL" id="KAL3636359.1"/>
    </source>
</evidence>
<evidence type="ECO:0008006" key="3">
    <source>
        <dbReference type="Google" id="ProtNLM"/>
    </source>
</evidence>
<keyword evidence="2" id="KW-1185">Reference proteome</keyword>
<dbReference type="InterPro" id="IPR006476">
    <property type="entry name" value="CHP01589_pln"/>
</dbReference>
<dbReference type="PANTHER" id="PTHR31871">
    <property type="entry name" value="OS02G0137100 PROTEIN"/>
    <property type="match status" value="1"/>
</dbReference>
<comment type="caution">
    <text evidence="1">The sequence shown here is derived from an EMBL/GenBank/DDBJ whole genome shotgun (WGS) entry which is preliminary data.</text>
</comment>
<evidence type="ECO:0000313" key="2">
    <source>
        <dbReference type="Proteomes" id="UP001632038"/>
    </source>
</evidence>
<organism evidence="1 2">
    <name type="scientific">Castilleja foliolosa</name>
    <dbReference type="NCBI Taxonomy" id="1961234"/>
    <lineage>
        <taxon>Eukaryota</taxon>
        <taxon>Viridiplantae</taxon>
        <taxon>Streptophyta</taxon>
        <taxon>Embryophyta</taxon>
        <taxon>Tracheophyta</taxon>
        <taxon>Spermatophyta</taxon>
        <taxon>Magnoliopsida</taxon>
        <taxon>eudicotyledons</taxon>
        <taxon>Gunneridae</taxon>
        <taxon>Pentapetalae</taxon>
        <taxon>asterids</taxon>
        <taxon>lamiids</taxon>
        <taxon>Lamiales</taxon>
        <taxon>Orobanchaceae</taxon>
        <taxon>Pedicularideae</taxon>
        <taxon>Castillejinae</taxon>
        <taxon>Castilleja</taxon>
    </lineage>
</organism>
<dbReference type="NCBIfam" id="TIGR01589">
    <property type="entry name" value="A_thal_3526"/>
    <property type="match status" value="1"/>
</dbReference>
<name>A0ABD3D3J8_9LAMI</name>
<dbReference type="EMBL" id="JAVIJP010000027">
    <property type="protein sequence ID" value="KAL3636359.1"/>
    <property type="molecule type" value="Genomic_DNA"/>
</dbReference>
<proteinExistence type="predicted"/>
<dbReference type="AlphaFoldDB" id="A0ABD3D3J8"/>
<dbReference type="Pfam" id="PF09713">
    <property type="entry name" value="A_thal_3526"/>
    <property type="match status" value="1"/>
</dbReference>
<accession>A0ABD3D3J8</accession>